<keyword evidence="4" id="KW-1185">Reference proteome</keyword>
<comment type="caution">
    <text evidence="3">The sequence shown here is derived from an EMBL/GenBank/DDBJ whole genome shotgun (WGS) entry which is preliminary data.</text>
</comment>
<evidence type="ECO:0000313" key="4">
    <source>
        <dbReference type="Proteomes" id="UP001168537"/>
    </source>
</evidence>
<reference evidence="3" key="1">
    <citation type="submission" date="2023-06" db="EMBL/GenBank/DDBJ databases">
        <title>Draft genome sequence of Nocardioides sp. SOB72.</title>
        <authorList>
            <person name="Zhang G."/>
        </authorList>
    </citation>
    <scope>NUCLEOTIDE SEQUENCE</scope>
    <source>
        <strain evidence="3">SOB72</strain>
    </source>
</reference>
<dbReference type="Proteomes" id="UP001168537">
    <property type="component" value="Unassembled WGS sequence"/>
</dbReference>
<gene>
    <name evidence="3" type="ORF">QWY29_11420</name>
</gene>
<feature type="signal peptide" evidence="1">
    <location>
        <begin position="1"/>
        <end position="20"/>
    </location>
</feature>
<dbReference type="PROSITE" id="PS51494">
    <property type="entry name" value="SPOIVB"/>
    <property type="match status" value="1"/>
</dbReference>
<evidence type="ECO:0000313" key="3">
    <source>
        <dbReference type="EMBL" id="MDN4161962.1"/>
    </source>
</evidence>
<proteinExistence type="predicted"/>
<feature type="domain" description="Peptidase S55" evidence="2">
    <location>
        <begin position="1"/>
        <end position="162"/>
    </location>
</feature>
<accession>A0ABT8EUV3</accession>
<name>A0ABT8EUV3_9ACTN</name>
<dbReference type="RefSeq" id="WP_300960924.1">
    <property type="nucleotide sequence ID" value="NZ_JAUHJR010000004.1"/>
</dbReference>
<keyword evidence="1" id="KW-0732">Signal</keyword>
<dbReference type="InterPro" id="IPR009003">
    <property type="entry name" value="Peptidase_S1_PA"/>
</dbReference>
<organism evidence="3 4">
    <name type="scientific">Nocardioides abyssi</name>
    <dbReference type="NCBI Taxonomy" id="3058370"/>
    <lineage>
        <taxon>Bacteria</taxon>
        <taxon>Bacillati</taxon>
        <taxon>Actinomycetota</taxon>
        <taxon>Actinomycetes</taxon>
        <taxon>Propionibacteriales</taxon>
        <taxon>Nocardioidaceae</taxon>
        <taxon>Nocardioides</taxon>
    </lineage>
</organism>
<dbReference type="EMBL" id="JAUHJR010000004">
    <property type="protein sequence ID" value="MDN4161962.1"/>
    <property type="molecule type" value="Genomic_DNA"/>
</dbReference>
<protein>
    <submittedName>
        <fullName evidence="3">SpoIVB peptidase S55 domain-containing protein</fullName>
    </submittedName>
</protein>
<dbReference type="SUPFAM" id="SSF50494">
    <property type="entry name" value="Trypsin-like serine proteases"/>
    <property type="match status" value="1"/>
</dbReference>
<sequence>MTTIRRRGPALVTLAGTATAAAGLLLGTTLVAGPATSAEPAGDCAPAFPVDELAAGDAVTGLTVTRGTTPEPFTGEVLGVQEDGIGPDLDMVMVEVDMPEVQKAGIWQGMSGSPVYAADGRLIGAVAYGLSFGPSAVAGITPFADMDDYLAEAPARVPVGKAAAASIARATGVTRAQAAQGFRQLPMPLAVSGVRAERLATAEDRPYLPRGAKAAGLGRAADAAAEDLVAGGNMAASLSYGDVTQAGVGTVTSVCNGRVVGFGHPMAFEGETTMSLHPASVIYVQADPVGPGFKVANIGAPVGTVSEDHLTGITGFLGALPRATTISNTATYQGRTRTGTTTNTVDNAAAGTTFYQIIANHDRVVDAIMPGSETMSWTIRGTDTDGSAYELAFDDRYASDYDISGEVGYELADLVYALTRITGVTVDSVTSESVVSDDPSSYRVRGIQQKRGGRWVPLGKGERAEAKAGSTLVLRAVLAGAEGLSYEPLTMKVPASAKGMKGRISVQGGGWMYGGGNVTSVAKAEKIVDGMIRNDELEVELTLEKRRKHVERTKIVGPVDRVVNGAKRVRVVVK</sequence>
<evidence type="ECO:0000256" key="1">
    <source>
        <dbReference type="SAM" id="SignalP"/>
    </source>
</evidence>
<feature type="chain" id="PRO_5045880655" evidence="1">
    <location>
        <begin position="21"/>
        <end position="574"/>
    </location>
</feature>
<evidence type="ECO:0000259" key="2">
    <source>
        <dbReference type="PROSITE" id="PS51494"/>
    </source>
</evidence>
<dbReference type="InterPro" id="IPR008763">
    <property type="entry name" value="Peptidase_S55"/>
</dbReference>